<dbReference type="Pfam" id="PF01148">
    <property type="entry name" value="CTP_transf_1"/>
    <property type="match status" value="1"/>
</dbReference>
<dbReference type="Proteomes" id="UP000800981">
    <property type="component" value="Unassembled WGS sequence"/>
</dbReference>
<feature type="transmembrane region" description="Helical" evidence="20">
    <location>
        <begin position="117"/>
        <end position="135"/>
    </location>
</feature>
<feature type="transmembrane region" description="Helical" evidence="20">
    <location>
        <begin position="43"/>
        <end position="61"/>
    </location>
</feature>
<keyword evidence="11 18" id="KW-0812">Transmembrane</keyword>
<keyword evidence="8" id="KW-1003">Cell membrane</keyword>
<evidence type="ECO:0000313" key="22">
    <source>
        <dbReference type="Proteomes" id="UP000800981"/>
    </source>
</evidence>
<evidence type="ECO:0000256" key="18">
    <source>
        <dbReference type="RuleBase" id="RU003938"/>
    </source>
</evidence>
<evidence type="ECO:0000256" key="9">
    <source>
        <dbReference type="ARBA" id="ARBA00022516"/>
    </source>
</evidence>
<keyword evidence="9" id="KW-0444">Lipid biosynthesis</keyword>
<evidence type="ECO:0000256" key="5">
    <source>
        <dbReference type="ARBA" id="ARBA00010185"/>
    </source>
</evidence>
<comment type="subcellular location">
    <subcellularLocation>
        <location evidence="2">Cell membrane</location>
        <topology evidence="2">Multi-pass membrane protein</topology>
    </subcellularLocation>
</comment>
<feature type="transmembrane region" description="Helical" evidence="20">
    <location>
        <begin position="147"/>
        <end position="164"/>
    </location>
</feature>
<evidence type="ECO:0000256" key="1">
    <source>
        <dbReference type="ARBA" id="ARBA00001698"/>
    </source>
</evidence>
<comment type="catalytic activity">
    <reaction evidence="1 18">
        <text>a 1,2-diacyl-sn-glycero-3-phosphate + CTP + H(+) = a CDP-1,2-diacyl-sn-glycerol + diphosphate</text>
        <dbReference type="Rhea" id="RHEA:16229"/>
        <dbReference type="ChEBI" id="CHEBI:15378"/>
        <dbReference type="ChEBI" id="CHEBI:33019"/>
        <dbReference type="ChEBI" id="CHEBI:37563"/>
        <dbReference type="ChEBI" id="CHEBI:58332"/>
        <dbReference type="ChEBI" id="CHEBI:58608"/>
        <dbReference type="EC" id="2.7.7.41"/>
    </reaction>
</comment>
<evidence type="ECO:0000256" key="12">
    <source>
        <dbReference type="ARBA" id="ARBA00022695"/>
    </source>
</evidence>
<comment type="pathway">
    <text evidence="3 18">Phospholipid metabolism; CDP-diacylglycerol biosynthesis; CDP-diacylglycerol from sn-glycerol 3-phosphate: step 3/3.</text>
</comment>
<dbReference type="GO" id="GO:0016779">
    <property type="term" value="F:nucleotidyltransferase activity"/>
    <property type="evidence" value="ECO:0007669"/>
    <property type="project" value="UniProtKB-KW"/>
</dbReference>
<comment type="pathway">
    <text evidence="4">Lipid metabolism.</text>
</comment>
<gene>
    <name evidence="21" type="ORF">G9H71_07165</name>
</gene>
<evidence type="ECO:0000256" key="7">
    <source>
        <dbReference type="ARBA" id="ARBA00019373"/>
    </source>
</evidence>
<dbReference type="PROSITE" id="PS01315">
    <property type="entry name" value="CDS"/>
    <property type="match status" value="1"/>
</dbReference>
<organism evidence="21 22">
    <name type="scientific">Motilibacter deserti</name>
    <dbReference type="NCBI Taxonomy" id="2714956"/>
    <lineage>
        <taxon>Bacteria</taxon>
        <taxon>Bacillati</taxon>
        <taxon>Actinomycetota</taxon>
        <taxon>Actinomycetes</taxon>
        <taxon>Motilibacterales</taxon>
        <taxon>Motilibacteraceae</taxon>
        <taxon>Motilibacter</taxon>
    </lineage>
</organism>
<keyword evidence="14" id="KW-0443">Lipid metabolism</keyword>
<feature type="transmembrane region" description="Helical" evidence="20">
    <location>
        <begin position="210"/>
        <end position="231"/>
    </location>
</feature>
<evidence type="ECO:0000256" key="4">
    <source>
        <dbReference type="ARBA" id="ARBA00005189"/>
    </source>
</evidence>
<evidence type="ECO:0000256" key="3">
    <source>
        <dbReference type="ARBA" id="ARBA00005119"/>
    </source>
</evidence>
<evidence type="ECO:0000256" key="16">
    <source>
        <dbReference type="ARBA" id="ARBA00023209"/>
    </source>
</evidence>
<dbReference type="InterPro" id="IPR000374">
    <property type="entry name" value="PC_trans"/>
</dbReference>
<dbReference type="PANTHER" id="PTHR46382">
    <property type="entry name" value="PHOSPHATIDATE CYTIDYLYLTRANSFERASE"/>
    <property type="match status" value="1"/>
</dbReference>
<keyword evidence="12 18" id="KW-0548">Nucleotidyltransferase</keyword>
<evidence type="ECO:0000313" key="21">
    <source>
        <dbReference type="EMBL" id="NHC13559.1"/>
    </source>
</evidence>
<keyword evidence="22" id="KW-1185">Reference proteome</keyword>
<dbReference type="EC" id="2.7.7.41" evidence="6 18"/>
<evidence type="ECO:0000256" key="19">
    <source>
        <dbReference type="SAM" id="MobiDB-lite"/>
    </source>
</evidence>
<keyword evidence="15 20" id="KW-0472">Membrane</keyword>
<feature type="transmembrane region" description="Helical" evidence="20">
    <location>
        <begin position="176"/>
        <end position="198"/>
    </location>
</feature>
<reference evidence="21 22" key="1">
    <citation type="submission" date="2020-03" db="EMBL/GenBank/DDBJ databases">
        <title>Two novel Motilibacter sp.</title>
        <authorList>
            <person name="Liu S."/>
        </authorList>
    </citation>
    <scope>NUCLEOTIDE SEQUENCE [LARGE SCALE GENOMIC DNA]</scope>
    <source>
        <strain evidence="21 22">E257</strain>
    </source>
</reference>
<feature type="region of interest" description="Disordered" evidence="19">
    <location>
        <begin position="1"/>
        <end position="37"/>
    </location>
</feature>
<proteinExistence type="inferred from homology"/>
<evidence type="ECO:0000256" key="6">
    <source>
        <dbReference type="ARBA" id="ARBA00012487"/>
    </source>
</evidence>
<comment type="similarity">
    <text evidence="5 18">Belongs to the CDS family.</text>
</comment>
<evidence type="ECO:0000256" key="17">
    <source>
        <dbReference type="ARBA" id="ARBA00023264"/>
    </source>
</evidence>
<feature type="transmembrane region" description="Helical" evidence="20">
    <location>
        <begin position="237"/>
        <end position="257"/>
    </location>
</feature>
<evidence type="ECO:0000256" key="10">
    <source>
        <dbReference type="ARBA" id="ARBA00022679"/>
    </source>
</evidence>
<feature type="transmembrane region" description="Helical" evidence="20">
    <location>
        <begin position="67"/>
        <end position="84"/>
    </location>
</feature>
<feature type="compositionally biased region" description="Basic residues" evidence="19">
    <location>
        <begin position="24"/>
        <end position="36"/>
    </location>
</feature>
<evidence type="ECO:0000256" key="11">
    <source>
        <dbReference type="ARBA" id="ARBA00022692"/>
    </source>
</evidence>
<keyword evidence="10 18" id="KW-0808">Transferase</keyword>
<evidence type="ECO:0000256" key="20">
    <source>
        <dbReference type="SAM" id="Phobius"/>
    </source>
</evidence>
<keyword evidence="17" id="KW-1208">Phospholipid metabolism</keyword>
<keyword evidence="16" id="KW-0594">Phospholipid biosynthesis</keyword>
<evidence type="ECO:0000256" key="13">
    <source>
        <dbReference type="ARBA" id="ARBA00022989"/>
    </source>
</evidence>
<accession>A0ABX0GV90</accession>
<comment type="caution">
    <text evidence="21">The sequence shown here is derived from an EMBL/GenBank/DDBJ whole genome shotgun (WGS) entry which is preliminary data.</text>
</comment>
<evidence type="ECO:0000256" key="8">
    <source>
        <dbReference type="ARBA" id="ARBA00022475"/>
    </source>
</evidence>
<sequence length="304" mass="30882">MVAPNAARPAGETVGSGSEALAANRRRRKAPSKRTPRNLGRNLPVAIAVSLVMGGLLLASLYVQPSIFVGLAAVAALLGVSELVQAFGARGITMPGILLGIAAVATLVAAYAGGEPALLAAFTLSVLGVAAWRGVKGPEGFVRDATAAFFTLAYVPLLTGFALLSLRADDGPDRVVVFVLAVVANDVGGYATGVLFGRHKLAPRVSPGKTWEGLAGSLVVAAAGTAASVAWLLDGPVWAGALLGVACCLTATAGDLAESLIKRDLGIKDMGTLLPGHGGVMDRLDSLLPTAPVAYLLIEYVVLR</sequence>
<name>A0ABX0GV90_9ACTN</name>
<feature type="transmembrane region" description="Helical" evidence="20">
    <location>
        <begin position="91"/>
        <end position="111"/>
    </location>
</feature>
<protein>
    <recommendedName>
        <fullName evidence="7 18">Phosphatidate cytidylyltransferase</fullName>
        <ecNumber evidence="6 18">2.7.7.41</ecNumber>
    </recommendedName>
</protein>
<evidence type="ECO:0000256" key="2">
    <source>
        <dbReference type="ARBA" id="ARBA00004651"/>
    </source>
</evidence>
<evidence type="ECO:0000256" key="14">
    <source>
        <dbReference type="ARBA" id="ARBA00023098"/>
    </source>
</evidence>
<keyword evidence="13 20" id="KW-1133">Transmembrane helix</keyword>
<dbReference type="EMBL" id="JAANNP010000002">
    <property type="protein sequence ID" value="NHC13559.1"/>
    <property type="molecule type" value="Genomic_DNA"/>
</dbReference>
<dbReference type="PANTHER" id="PTHR46382:SF1">
    <property type="entry name" value="PHOSPHATIDATE CYTIDYLYLTRANSFERASE"/>
    <property type="match status" value="1"/>
</dbReference>
<evidence type="ECO:0000256" key="15">
    <source>
        <dbReference type="ARBA" id="ARBA00023136"/>
    </source>
</evidence>